<dbReference type="CDD" id="cd14014">
    <property type="entry name" value="STKc_PknB_like"/>
    <property type="match status" value="1"/>
</dbReference>
<protein>
    <submittedName>
        <fullName evidence="7">PEGA domain-containing protein</fullName>
    </submittedName>
</protein>
<dbReference type="PANTHER" id="PTHR43289">
    <property type="entry name" value="MITOGEN-ACTIVATED PROTEIN KINASE KINASE KINASE 20-RELATED"/>
    <property type="match status" value="1"/>
</dbReference>
<organism evidence="7 8">
    <name type="scientific">Persicimonas caeni</name>
    <dbReference type="NCBI Taxonomy" id="2292766"/>
    <lineage>
        <taxon>Bacteria</taxon>
        <taxon>Deltaproteobacteria</taxon>
        <taxon>Bradymonadales</taxon>
        <taxon>Bradymonadaceae</taxon>
        <taxon>Persicimonas</taxon>
    </lineage>
</organism>
<gene>
    <name evidence="7" type="ORF">FIV42_02345</name>
</gene>
<dbReference type="PROSITE" id="PS50011">
    <property type="entry name" value="PROTEIN_KINASE_DOM"/>
    <property type="match status" value="1"/>
</dbReference>
<feature type="compositionally biased region" description="Basic and acidic residues" evidence="5">
    <location>
        <begin position="531"/>
        <end position="562"/>
    </location>
</feature>
<evidence type="ECO:0000256" key="5">
    <source>
        <dbReference type="SAM" id="MobiDB-lite"/>
    </source>
</evidence>
<keyword evidence="1" id="KW-0808">Transferase</keyword>
<dbReference type="OrthoDB" id="9779541at2"/>
<dbReference type="InterPro" id="IPR013229">
    <property type="entry name" value="PEGA"/>
</dbReference>
<dbReference type="Pfam" id="PF00069">
    <property type="entry name" value="Pkinase"/>
    <property type="match status" value="1"/>
</dbReference>
<dbReference type="AlphaFoldDB" id="A0A4Y6PN19"/>
<sequence>MSDETETKEQHVAHLPRPGEVIEERYKLGNTFASGGMGVIMRAEQIRTGRDVAVKLLHPHIAAKEDFAARFMREVDVATRFDHPHIVRVYDVGETDEGVLYLVMEMLDGEELKDLIAREAPLEAGVAIDIGLQMLDGLAEAHSQDVIHRDFKPGNVFVMKNRRGDYHVKLLDFGIAKLANSQESDITATGMISGTPSYIAPETLLQAEHSNPQVVDVYAAGLVLLEMLTGQRVFQGNGAPQTLLQQLKKPVRIPQKIAETPLGEVIRKATRKHPADRYQNADEMYEALEAARQATPAGLKLSPGEVPAPAPDTTPSMLEKLGQEVGESDLEMLREAPQAEEYAPDETSPTLADKPEVLGRVKTGVQIPNPSKAPKPAPKDADGATVGVGKQVTLFLLTALVIGAGGYVWMSNQSSETSTGEPVDEPQAVAEPETPQSAPEQPDPPEPAAVSPQVEEQAEPLEFTLQSEPSGAMVWADNKVLGKTGVTVEFAPDELPKTLRLELDGYQAGEVELSADSESTVTVALEATPDESAKRQVRKPEQVEPKEAPKEDDKGTDIDKMVDQYLPGE</sequence>
<evidence type="ECO:0000313" key="7">
    <source>
        <dbReference type="EMBL" id="QDG49619.1"/>
    </source>
</evidence>
<dbReference type="Proteomes" id="UP000315995">
    <property type="component" value="Chromosome"/>
</dbReference>
<feature type="region of interest" description="Disordered" evidence="5">
    <location>
        <begin position="526"/>
        <end position="569"/>
    </location>
</feature>
<evidence type="ECO:0000256" key="3">
    <source>
        <dbReference type="ARBA" id="ARBA00022777"/>
    </source>
</evidence>
<evidence type="ECO:0000259" key="6">
    <source>
        <dbReference type="PROSITE" id="PS50011"/>
    </source>
</evidence>
<accession>A0A4Y6PN19</accession>
<dbReference type="InterPro" id="IPR011009">
    <property type="entry name" value="Kinase-like_dom_sf"/>
</dbReference>
<feature type="region of interest" description="Disordered" evidence="5">
    <location>
        <begin position="413"/>
        <end position="459"/>
    </location>
</feature>
<evidence type="ECO:0000256" key="2">
    <source>
        <dbReference type="ARBA" id="ARBA00022741"/>
    </source>
</evidence>
<accession>A0A5B8XYZ4</accession>
<dbReference type="EMBL" id="CP041186">
    <property type="protein sequence ID" value="QDG49619.1"/>
    <property type="molecule type" value="Genomic_DNA"/>
</dbReference>
<proteinExistence type="predicted"/>
<reference evidence="7 8" key="1">
    <citation type="submission" date="2019-06" db="EMBL/GenBank/DDBJ databases">
        <title>Persicimonas caeni gen. nov., sp. nov., a predatory bacterium isolated from solar saltern.</title>
        <authorList>
            <person name="Wang S."/>
        </authorList>
    </citation>
    <scope>NUCLEOTIDE SEQUENCE [LARGE SCALE GENOMIC DNA]</scope>
    <source>
        <strain evidence="7 8">YN101</strain>
    </source>
</reference>
<keyword evidence="3" id="KW-0418">Kinase</keyword>
<dbReference type="Gene3D" id="3.30.200.20">
    <property type="entry name" value="Phosphorylase Kinase, domain 1"/>
    <property type="match status" value="1"/>
</dbReference>
<evidence type="ECO:0000256" key="4">
    <source>
        <dbReference type="ARBA" id="ARBA00022840"/>
    </source>
</evidence>
<dbReference type="PROSITE" id="PS00108">
    <property type="entry name" value="PROTEIN_KINASE_ST"/>
    <property type="match status" value="1"/>
</dbReference>
<evidence type="ECO:0000313" key="8">
    <source>
        <dbReference type="Proteomes" id="UP000315995"/>
    </source>
</evidence>
<evidence type="ECO:0000256" key="1">
    <source>
        <dbReference type="ARBA" id="ARBA00022679"/>
    </source>
</evidence>
<dbReference type="SUPFAM" id="SSF56112">
    <property type="entry name" value="Protein kinase-like (PK-like)"/>
    <property type="match status" value="1"/>
</dbReference>
<feature type="region of interest" description="Disordered" evidence="5">
    <location>
        <begin position="364"/>
        <end position="384"/>
    </location>
</feature>
<dbReference type="Pfam" id="PF08308">
    <property type="entry name" value="PEGA"/>
    <property type="match status" value="1"/>
</dbReference>
<dbReference type="PANTHER" id="PTHR43289:SF6">
    <property type="entry name" value="SERINE_THREONINE-PROTEIN KINASE NEKL-3"/>
    <property type="match status" value="1"/>
</dbReference>
<name>A0A4Y6PN19_PERCE</name>
<feature type="domain" description="Protein kinase" evidence="6">
    <location>
        <begin position="26"/>
        <end position="288"/>
    </location>
</feature>
<dbReference type="GO" id="GO:0005524">
    <property type="term" value="F:ATP binding"/>
    <property type="evidence" value="ECO:0007669"/>
    <property type="project" value="UniProtKB-KW"/>
</dbReference>
<dbReference type="GO" id="GO:0004674">
    <property type="term" value="F:protein serine/threonine kinase activity"/>
    <property type="evidence" value="ECO:0007669"/>
    <property type="project" value="TreeGrafter"/>
</dbReference>
<keyword evidence="2" id="KW-0547">Nucleotide-binding</keyword>
<dbReference type="InterPro" id="IPR008271">
    <property type="entry name" value="Ser/Thr_kinase_AS"/>
</dbReference>
<dbReference type="RefSeq" id="WP_141196116.1">
    <property type="nucleotide sequence ID" value="NZ_CP041186.1"/>
</dbReference>
<dbReference type="InterPro" id="IPR000719">
    <property type="entry name" value="Prot_kinase_dom"/>
</dbReference>
<feature type="region of interest" description="Disordered" evidence="5">
    <location>
        <begin position="337"/>
        <end position="356"/>
    </location>
</feature>
<keyword evidence="8" id="KW-1185">Reference proteome</keyword>
<dbReference type="Gene3D" id="1.10.510.10">
    <property type="entry name" value="Transferase(Phosphotransferase) domain 1"/>
    <property type="match status" value="1"/>
</dbReference>
<keyword evidence="4" id="KW-0067">ATP-binding</keyword>